<sequence>MLSGGHRRAPDVRFSVVPAITGRPVQRKRSVT</sequence>
<dbReference type="HOGENOM" id="CLU_3391544_0_0_11"/>
<dbReference type="Proteomes" id="UP000015001">
    <property type="component" value="Unassembled WGS sequence"/>
</dbReference>
<dbReference type="AlphaFoldDB" id="S4MZZ9"/>
<name>S4MZZ9_9ACTN</name>
<protein>
    <submittedName>
        <fullName evidence="1">Uncharacterized protein</fullName>
    </submittedName>
</protein>
<comment type="caution">
    <text evidence="1">The sequence shown here is derived from an EMBL/GenBank/DDBJ whole genome shotgun (WGS) entry which is preliminary data.</text>
</comment>
<dbReference type="EMBL" id="AOPY01001301">
    <property type="protein sequence ID" value="EPJ41755.1"/>
    <property type="molecule type" value="Genomic_DNA"/>
</dbReference>
<gene>
    <name evidence="1" type="ORF">STAFG_1189</name>
</gene>
<accession>S4MZZ9</accession>
<evidence type="ECO:0000313" key="1">
    <source>
        <dbReference type="EMBL" id="EPJ41755.1"/>
    </source>
</evidence>
<proteinExistence type="predicted"/>
<organism evidence="1 2">
    <name type="scientific">Streptomyces afghaniensis 772</name>
    <dbReference type="NCBI Taxonomy" id="1283301"/>
    <lineage>
        <taxon>Bacteria</taxon>
        <taxon>Bacillati</taxon>
        <taxon>Actinomycetota</taxon>
        <taxon>Actinomycetes</taxon>
        <taxon>Kitasatosporales</taxon>
        <taxon>Streptomycetaceae</taxon>
        <taxon>Streptomyces</taxon>
    </lineage>
</organism>
<reference evidence="1 2" key="1">
    <citation type="submission" date="2013-02" db="EMBL/GenBank/DDBJ databases">
        <title>Draft Genome Sequence of Streptomyces afghaniensis, Which Produces Compounds of the Julimycin B-Complex.</title>
        <authorList>
            <person name="Gruening B.A."/>
            <person name="Praeg A."/>
            <person name="Erxleben A."/>
            <person name="Guenther S."/>
            <person name="Fiedler H.-P."/>
            <person name="Goodfellow M."/>
            <person name="Mueller M."/>
        </authorList>
    </citation>
    <scope>NUCLEOTIDE SEQUENCE [LARGE SCALE GENOMIC DNA]</scope>
    <source>
        <strain evidence="1 2">772</strain>
    </source>
</reference>
<keyword evidence="2" id="KW-1185">Reference proteome</keyword>
<evidence type="ECO:0000313" key="2">
    <source>
        <dbReference type="Proteomes" id="UP000015001"/>
    </source>
</evidence>